<gene>
    <name evidence="1" type="ORF">IE877_18880</name>
</gene>
<organism evidence="1 2">
    <name type="scientific">Methylomonas albis</name>
    <dbReference type="NCBI Taxonomy" id="1854563"/>
    <lineage>
        <taxon>Bacteria</taxon>
        <taxon>Pseudomonadati</taxon>
        <taxon>Pseudomonadota</taxon>
        <taxon>Gammaproteobacteria</taxon>
        <taxon>Methylococcales</taxon>
        <taxon>Methylococcaceae</taxon>
        <taxon>Methylomonas</taxon>
    </lineage>
</organism>
<dbReference type="EMBL" id="JACXSS010000001">
    <property type="protein sequence ID" value="MBD9357908.1"/>
    <property type="molecule type" value="Genomic_DNA"/>
</dbReference>
<dbReference type="RefSeq" id="WP_192376156.1">
    <property type="nucleotide sequence ID" value="NZ_CAJHIV010000001.1"/>
</dbReference>
<reference evidence="1 2" key="1">
    <citation type="submission" date="2020-09" db="EMBL/GenBank/DDBJ databases">
        <title>Methylomonas albis sp. nov. and Methylomonas fluvii sp. nov.: Two cold-adapted methanotrophs from the River Elbe and an amended description of Methylovulum psychrotolerans strain Eb1.</title>
        <authorList>
            <person name="Bussmann I.K."/>
            <person name="Klings K.-W."/>
            <person name="Warnstedt J."/>
            <person name="Hoppert M."/>
            <person name="Saborowski A."/>
            <person name="Horn F."/>
            <person name="Liebner S."/>
        </authorList>
    </citation>
    <scope>NUCLEOTIDE SEQUENCE [LARGE SCALE GENOMIC DNA]</scope>
    <source>
        <strain evidence="1 2">EbA</strain>
    </source>
</reference>
<accession>A0ABR9D6J1</accession>
<name>A0ABR9D6J1_9GAMM</name>
<evidence type="ECO:0000313" key="1">
    <source>
        <dbReference type="EMBL" id="MBD9357908.1"/>
    </source>
</evidence>
<evidence type="ECO:0000313" key="2">
    <source>
        <dbReference type="Proteomes" id="UP000652176"/>
    </source>
</evidence>
<proteinExistence type="predicted"/>
<keyword evidence="2" id="KW-1185">Reference proteome</keyword>
<protein>
    <submittedName>
        <fullName evidence="1">Uncharacterized protein</fullName>
    </submittedName>
</protein>
<dbReference type="Proteomes" id="UP000652176">
    <property type="component" value="Unassembled WGS sequence"/>
</dbReference>
<sequence>MLSEAEVAEVNRSLRLRSANDLFGISNGYKLSQKSPISRDERQQGWPKAERHITIIERMRGQPAKINSA</sequence>
<comment type="caution">
    <text evidence="1">The sequence shown here is derived from an EMBL/GenBank/DDBJ whole genome shotgun (WGS) entry which is preliminary data.</text>
</comment>